<dbReference type="RefSeq" id="WP_310346105.1">
    <property type="nucleotide sequence ID" value="NZ_JAVDXQ010000004.1"/>
</dbReference>
<dbReference type="PANTHER" id="PTHR10587">
    <property type="entry name" value="GLYCOSYL TRANSFERASE-RELATED"/>
    <property type="match status" value="1"/>
</dbReference>
<protein>
    <submittedName>
        <fullName evidence="3">Peptidoglycan/xylan/chitin deacetylase (PgdA/CDA1 family)</fullName>
    </submittedName>
</protein>
<organism evidence="3 4">
    <name type="scientific">Pelomonas aquatica</name>
    <dbReference type="NCBI Taxonomy" id="431058"/>
    <lineage>
        <taxon>Bacteria</taxon>
        <taxon>Pseudomonadati</taxon>
        <taxon>Pseudomonadota</taxon>
        <taxon>Betaproteobacteria</taxon>
        <taxon>Burkholderiales</taxon>
        <taxon>Sphaerotilaceae</taxon>
        <taxon>Roseateles</taxon>
    </lineage>
</organism>
<evidence type="ECO:0000313" key="3">
    <source>
        <dbReference type="EMBL" id="MDR7297691.1"/>
    </source>
</evidence>
<keyword evidence="4" id="KW-1185">Reference proteome</keyword>
<dbReference type="SUPFAM" id="SSF88713">
    <property type="entry name" value="Glycoside hydrolase/deacetylase"/>
    <property type="match status" value="1"/>
</dbReference>
<keyword evidence="1" id="KW-0732">Signal</keyword>
<dbReference type="InterPro" id="IPR002509">
    <property type="entry name" value="NODB_dom"/>
</dbReference>
<proteinExistence type="predicted"/>
<reference evidence="3 4" key="1">
    <citation type="submission" date="2023-07" db="EMBL/GenBank/DDBJ databases">
        <title>Sorghum-associated microbial communities from plants grown in Nebraska, USA.</title>
        <authorList>
            <person name="Schachtman D."/>
        </authorList>
    </citation>
    <scope>NUCLEOTIDE SEQUENCE [LARGE SCALE GENOMIC DNA]</scope>
    <source>
        <strain evidence="3 4">BE310</strain>
    </source>
</reference>
<feature type="domain" description="NodB homology" evidence="2">
    <location>
        <begin position="21"/>
        <end position="243"/>
    </location>
</feature>
<feature type="chain" id="PRO_5046432324" evidence="1">
    <location>
        <begin position="16"/>
        <end position="266"/>
    </location>
</feature>
<evidence type="ECO:0000313" key="4">
    <source>
        <dbReference type="Proteomes" id="UP001180536"/>
    </source>
</evidence>
<comment type="caution">
    <text evidence="3">The sequence shown here is derived from an EMBL/GenBank/DDBJ whole genome shotgun (WGS) entry which is preliminary data.</text>
</comment>
<feature type="signal peptide" evidence="1">
    <location>
        <begin position="1"/>
        <end position="15"/>
    </location>
</feature>
<gene>
    <name evidence="3" type="ORF">J2X16_003040</name>
</gene>
<dbReference type="InterPro" id="IPR050248">
    <property type="entry name" value="Polysacc_deacetylase_ArnD"/>
</dbReference>
<sequence length="266" mass="28811">MKALLLLLAASAAVAQPACDKPVYLTFDTGHMGVAPLIAQTLKKHNAKATFFLASEPTQTGGTTLDDNWAPWWRERVAEGHDFGSHTWDHDVFLEDLPDADGKVTRFKFRTQAGVNPPVVRELTAEQYCASLKKVGERFTAMTGKPLGPIFRAPAGRTSPALLSAAKACGFAHVGWARAGFLGDELPSGAHPNAQLLEKALRDIKAGDILVAHLGIWERQDPWAPAVLEPLMTGLEQRGLCFAPLRDHPRYAPLFAPLPAAPSKKP</sequence>
<accession>A0ABU1ZCD4</accession>
<name>A0ABU1ZCD4_9BURK</name>
<dbReference type="Proteomes" id="UP001180536">
    <property type="component" value="Unassembled WGS sequence"/>
</dbReference>
<evidence type="ECO:0000259" key="2">
    <source>
        <dbReference type="PROSITE" id="PS51677"/>
    </source>
</evidence>
<dbReference type="CDD" id="cd10917">
    <property type="entry name" value="CE4_NodB_like_6s_7s"/>
    <property type="match status" value="1"/>
</dbReference>
<dbReference type="PROSITE" id="PS51677">
    <property type="entry name" value="NODB"/>
    <property type="match status" value="1"/>
</dbReference>
<dbReference type="InterPro" id="IPR011330">
    <property type="entry name" value="Glyco_hydro/deAcase_b/a-brl"/>
</dbReference>
<dbReference type="EMBL" id="JAVDXQ010000004">
    <property type="protein sequence ID" value="MDR7297691.1"/>
    <property type="molecule type" value="Genomic_DNA"/>
</dbReference>
<dbReference type="Gene3D" id="3.20.20.370">
    <property type="entry name" value="Glycoside hydrolase/deacetylase"/>
    <property type="match status" value="1"/>
</dbReference>
<dbReference type="Pfam" id="PF01522">
    <property type="entry name" value="Polysacc_deac_1"/>
    <property type="match status" value="1"/>
</dbReference>
<evidence type="ECO:0000256" key="1">
    <source>
        <dbReference type="SAM" id="SignalP"/>
    </source>
</evidence>